<dbReference type="AlphaFoldDB" id="A0A2T9YE37"/>
<evidence type="ECO:0000313" key="3">
    <source>
        <dbReference type="Proteomes" id="UP000245609"/>
    </source>
</evidence>
<evidence type="ECO:0008006" key="4">
    <source>
        <dbReference type="Google" id="ProtNLM"/>
    </source>
</evidence>
<dbReference type="PANTHER" id="PTHR43092">
    <property type="entry name" value="L-CYSTEINE DESULFHYDRASE"/>
    <property type="match status" value="1"/>
</dbReference>
<accession>A0A2T9YE37</accession>
<dbReference type="InterPro" id="IPR015424">
    <property type="entry name" value="PyrdxlP-dep_Trfase"/>
</dbReference>
<dbReference type="EMBL" id="MBFS01002948">
    <property type="protein sequence ID" value="PVU90554.1"/>
    <property type="molecule type" value="Genomic_DNA"/>
</dbReference>
<proteinExistence type="predicted"/>
<dbReference type="Proteomes" id="UP000245609">
    <property type="component" value="Unassembled WGS sequence"/>
</dbReference>
<keyword evidence="1" id="KW-0663">Pyridoxal phosphate</keyword>
<dbReference type="InterPro" id="IPR015421">
    <property type="entry name" value="PyrdxlP-dep_Trfase_major"/>
</dbReference>
<dbReference type="OrthoDB" id="5978656at2759"/>
<gene>
    <name evidence="2" type="ORF">BB560_006193</name>
</gene>
<dbReference type="STRING" id="133381.A0A2T9YE37"/>
<sequence length="230" mass="25528">MSNSENSRNLELKFETSVAPRAPERADSRFSTFCTRNNMKTHCATDPVGQDSDLSVFKKPVLGPLPPFGKQMRSAFALNPNNLFMNGGSYGSLPKYVVESFEYYSRCAEYNPDRFLDFSMRPLFYATLERISPYVGCKDFSQLTFCSNGSGAVNTVLRSLDFGKGDVIVRFNTTYGGCYNAISYIGDRTGATVVEIPMNLPCSNQNIIDSAKTTIEQIANSPDLKLKFAI</sequence>
<dbReference type="Gene3D" id="3.40.640.10">
    <property type="entry name" value="Type I PLP-dependent aspartate aminotransferase-like (Major domain)"/>
    <property type="match status" value="1"/>
</dbReference>
<organism evidence="2 3">
    <name type="scientific">Smittium megazygosporum</name>
    <dbReference type="NCBI Taxonomy" id="133381"/>
    <lineage>
        <taxon>Eukaryota</taxon>
        <taxon>Fungi</taxon>
        <taxon>Fungi incertae sedis</taxon>
        <taxon>Zoopagomycota</taxon>
        <taxon>Kickxellomycotina</taxon>
        <taxon>Harpellomycetes</taxon>
        <taxon>Harpellales</taxon>
        <taxon>Legeriomycetaceae</taxon>
        <taxon>Smittium</taxon>
    </lineage>
</organism>
<comment type="caution">
    <text evidence="2">The sequence shown here is derived from an EMBL/GenBank/DDBJ whole genome shotgun (WGS) entry which is preliminary data.</text>
</comment>
<reference evidence="2 3" key="1">
    <citation type="journal article" date="2018" name="MBio">
        <title>Comparative Genomics Reveals the Core Gene Toolbox for the Fungus-Insect Symbiosis.</title>
        <authorList>
            <person name="Wang Y."/>
            <person name="Stata M."/>
            <person name="Wang W."/>
            <person name="Stajich J.E."/>
            <person name="White M.M."/>
            <person name="Moncalvo J.M."/>
        </authorList>
    </citation>
    <scope>NUCLEOTIDE SEQUENCE [LARGE SCALE GENOMIC DNA]</scope>
    <source>
        <strain evidence="2 3">SC-DP-2</strain>
    </source>
</reference>
<evidence type="ECO:0000256" key="1">
    <source>
        <dbReference type="ARBA" id="ARBA00022898"/>
    </source>
</evidence>
<keyword evidence="3" id="KW-1185">Reference proteome</keyword>
<protein>
    <recommendedName>
        <fullName evidence="4">Aminotransferase class V domain-containing protein</fullName>
    </recommendedName>
</protein>
<dbReference type="PANTHER" id="PTHR43092:SF2">
    <property type="entry name" value="HERCYNYLCYSTEINE SULFOXIDE LYASE"/>
    <property type="match status" value="1"/>
</dbReference>
<feature type="non-terminal residue" evidence="2">
    <location>
        <position position="230"/>
    </location>
</feature>
<name>A0A2T9YE37_9FUNG</name>
<dbReference type="SUPFAM" id="SSF53383">
    <property type="entry name" value="PLP-dependent transferases"/>
    <property type="match status" value="1"/>
</dbReference>
<evidence type="ECO:0000313" key="2">
    <source>
        <dbReference type="EMBL" id="PVU90554.1"/>
    </source>
</evidence>